<dbReference type="Proteomes" id="UP000003112">
    <property type="component" value="Unassembled WGS sequence"/>
</dbReference>
<dbReference type="EMBL" id="AEPD01000026">
    <property type="protein sequence ID" value="EFU30705.1"/>
    <property type="molecule type" value="Genomic_DNA"/>
</dbReference>
<sequence length="205" mass="23772">MLQGIKNNLNYKNMANWARTSYRIEGSESDLKRVFDVIDSFMTDKCKPVEENASKEWEGNIVRVLGATDEQMENNYLRGFIQEYEMDGDIINIEADEAWGATDFRHVLTKLMPDLTVYYIVEEPGCEVYATNDADSKYFTDKFYVDACVNGNYESGYFETEKQAMAYAAELLGKEEVSKGELKNWNKEHKGDNDFLYVHEFEIED</sequence>
<keyword evidence="2" id="KW-1185">Reference proteome</keyword>
<evidence type="ECO:0000313" key="2">
    <source>
        <dbReference type="Proteomes" id="UP000003112"/>
    </source>
</evidence>
<protein>
    <recommendedName>
        <fullName evidence="3">YubB ferredoxin-like domain-containing protein</fullName>
    </recommendedName>
</protein>
<name>E6K6M5_9BACT</name>
<gene>
    <name evidence="1" type="ORF">HMPREF6485_1274</name>
</gene>
<dbReference type="AlphaFoldDB" id="E6K6M5"/>
<evidence type="ECO:0008006" key="3">
    <source>
        <dbReference type="Google" id="ProtNLM"/>
    </source>
</evidence>
<dbReference type="STRING" id="873513.HMPREF6485_1274"/>
<organism evidence="1 2">
    <name type="scientific">Segatella buccae ATCC 33574</name>
    <dbReference type="NCBI Taxonomy" id="873513"/>
    <lineage>
        <taxon>Bacteria</taxon>
        <taxon>Pseudomonadati</taxon>
        <taxon>Bacteroidota</taxon>
        <taxon>Bacteroidia</taxon>
        <taxon>Bacteroidales</taxon>
        <taxon>Prevotellaceae</taxon>
        <taxon>Segatella</taxon>
    </lineage>
</organism>
<dbReference type="HOGENOM" id="CLU_1408132_0_0_10"/>
<accession>E6K6M5</accession>
<reference evidence="1 2" key="1">
    <citation type="submission" date="2010-10" db="EMBL/GenBank/DDBJ databases">
        <authorList>
            <person name="Muzny D."/>
            <person name="Qin X."/>
            <person name="Deng J."/>
            <person name="Jiang H."/>
            <person name="Liu Y."/>
            <person name="Qu J."/>
            <person name="Song X.-Z."/>
            <person name="Zhang L."/>
            <person name="Thornton R."/>
            <person name="Coyle M."/>
            <person name="Francisco L."/>
            <person name="Jackson L."/>
            <person name="Javaid M."/>
            <person name="Korchina V."/>
            <person name="Kovar C."/>
            <person name="Mata R."/>
            <person name="Mathew T."/>
            <person name="Ngo R."/>
            <person name="Nguyen L."/>
            <person name="Nguyen N."/>
            <person name="Okwuonu G."/>
            <person name="Ongeri F."/>
            <person name="Pham C."/>
            <person name="Simmons D."/>
            <person name="Wilczek-Boney K."/>
            <person name="Hale W."/>
            <person name="Jakkamsetti A."/>
            <person name="Pham P."/>
            <person name="Ruth R."/>
            <person name="San Lucas F."/>
            <person name="Warren J."/>
            <person name="Zhang J."/>
            <person name="Zhao Z."/>
            <person name="Zhou C."/>
            <person name="Zhu D."/>
            <person name="Lee S."/>
            <person name="Bess C."/>
            <person name="Blankenburg K."/>
            <person name="Forbes L."/>
            <person name="Fu Q."/>
            <person name="Gubbala S."/>
            <person name="Hirani K."/>
            <person name="Jayaseelan J.C."/>
            <person name="Lara F."/>
            <person name="Munidasa M."/>
            <person name="Palculict T."/>
            <person name="Patil S."/>
            <person name="Pu L.-L."/>
            <person name="Saada N."/>
            <person name="Tang L."/>
            <person name="Weissenberger G."/>
            <person name="Zhu Y."/>
            <person name="Hemphill L."/>
            <person name="Shang Y."/>
            <person name="Youmans B."/>
            <person name="Ayvaz T."/>
            <person name="Ross M."/>
            <person name="Santibanez J."/>
            <person name="Aqrawi P."/>
            <person name="Gross S."/>
            <person name="Joshi V."/>
            <person name="Fowler G."/>
            <person name="Nazareth L."/>
            <person name="Reid J."/>
            <person name="Worley K."/>
            <person name="Petrosino J."/>
            <person name="Highlander S."/>
            <person name="Gibbs R."/>
        </authorList>
    </citation>
    <scope>NUCLEOTIDE SEQUENCE [LARGE SCALE GENOMIC DNA]</scope>
    <source>
        <strain evidence="1 2">ATCC 33574</strain>
    </source>
</reference>
<evidence type="ECO:0000313" key="1">
    <source>
        <dbReference type="EMBL" id="EFU30705.1"/>
    </source>
</evidence>
<comment type="caution">
    <text evidence="1">The sequence shown here is derived from an EMBL/GenBank/DDBJ whole genome shotgun (WGS) entry which is preliminary data.</text>
</comment>
<proteinExistence type="predicted"/>